<dbReference type="PROSITE" id="PS51257">
    <property type="entry name" value="PROKAR_LIPOPROTEIN"/>
    <property type="match status" value="1"/>
</dbReference>
<accession>A0A6S6SZ47</accession>
<sequence length="148" mass="17077">MKFGKIILLLALLVSASALSGCFKVKENFIMKGEWVVKKVELDGGNTNFLESILPQYNENTSEYKIYFGEDGVCSGQYFVNDTLNYAIQGTWVLLDPTHMWIEMDQYVKGSFEIEEQSTSLIHMYAERNIVKFYNIGETQMFIIAERR</sequence>
<keyword evidence="1" id="KW-0732">Signal</keyword>
<proteinExistence type="predicted"/>
<dbReference type="AlphaFoldDB" id="A0A6S6SZ47"/>
<organism evidence="2">
    <name type="scientific">uncultured Aureispira sp</name>
    <dbReference type="NCBI Taxonomy" id="1331704"/>
    <lineage>
        <taxon>Bacteria</taxon>
        <taxon>Pseudomonadati</taxon>
        <taxon>Bacteroidota</taxon>
        <taxon>Saprospiria</taxon>
        <taxon>Saprospirales</taxon>
        <taxon>Saprospiraceae</taxon>
        <taxon>Aureispira</taxon>
        <taxon>environmental samples</taxon>
    </lineage>
</organism>
<feature type="signal peptide" evidence="1">
    <location>
        <begin position="1"/>
        <end position="20"/>
    </location>
</feature>
<evidence type="ECO:0008006" key="3">
    <source>
        <dbReference type="Google" id="ProtNLM"/>
    </source>
</evidence>
<dbReference type="EMBL" id="CACVAQ010000175">
    <property type="protein sequence ID" value="CAA6811364.1"/>
    <property type="molecule type" value="Genomic_DNA"/>
</dbReference>
<evidence type="ECO:0000256" key="1">
    <source>
        <dbReference type="SAM" id="SignalP"/>
    </source>
</evidence>
<name>A0A6S6SZ47_9BACT</name>
<feature type="chain" id="PRO_5028059892" description="Lipocalin-like domain-containing protein" evidence="1">
    <location>
        <begin position="21"/>
        <end position="148"/>
    </location>
</feature>
<protein>
    <recommendedName>
        <fullName evidence="3">Lipocalin-like domain-containing protein</fullName>
    </recommendedName>
</protein>
<evidence type="ECO:0000313" key="2">
    <source>
        <dbReference type="EMBL" id="CAA6811364.1"/>
    </source>
</evidence>
<reference evidence="2" key="1">
    <citation type="submission" date="2020-01" db="EMBL/GenBank/DDBJ databases">
        <authorList>
            <person name="Meier V. D."/>
            <person name="Meier V D."/>
        </authorList>
    </citation>
    <scope>NUCLEOTIDE SEQUENCE</scope>
    <source>
        <strain evidence="2">HLG_WM_MAG_10</strain>
    </source>
</reference>
<gene>
    <name evidence="2" type="ORF">HELGO_WM37968</name>
</gene>